<keyword evidence="9" id="KW-1185">Reference proteome</keyword>
<evidence type="ECO:0000313" key="8">
    <source>
        <dbReference type="EMBL" id="MDP4097008.1"/>
    </source>
</evidence>
<dbReference type="CDD" id="cd02947">
    <property type="entry name" value="TRX_family"/>
    <property type="match status" value="1"/>
</dbReference>
<accession>A0ABT9FQJ6</accession>
<dbReference type="InterPro" id="IPR036249">
    <property type="entry name" value="Thioredoxin-like_sf"/>
</dbReference>
<dbReference type="InterPro" id="IPR005746">
    <property type="entry name" value="Thioredoxin"/>
</dbReference>
<keyword evidence="3" id="KW-0249">Electron transport</keyword>
<keyword evidence="2" id="KW-0813">Transport</keyword>
<sequence>MSMQTIDESQYLEWVGGADAAVLEFGAGWCPPCKVLMPILHGLADEYGAAVKFATVDADESPELASQFGVMSLPTVIFFKDGQPVDKLVGLRPADVYRNVINRQLAPSRAEL</sequence>
<evidence type="ECO:0000256" key="4">
    <source>
        <dbReference type="ARBA" id="ARBA00023157"/>
    </source>
</evidence>
<dbReference type="PANTHER" id="PTHR45663">
    <property type="entry name" value="GEO12009P1"/>
    <property type="match status" value="1"/>
</dbReference>
<evidence type="ECO:0000256" key="3">
    <source>
        <dbReference type="ARBA" id="ARBA00022982"/>
    </source>
</evidence>
<keyword evidence="4" id="KW-1015">Disulfide bond</keyword>
<comment type="caution">
    <text evidence="8">The sequence shown here is derived from an EMBL/GenBank/DDBJ whole genome shotgun (WGS) entry which is preliminary data.</text>
</comment>
<dbReference type="Pfam" id="PF00085">
    <property type="entry name" value="Thioredoxin"/>
    <property type="match status" value="1"/>
</dbReference>
<gene>
    <name evidence="8" type="ORF">OIN60_09525</name>
</gene>
<evidence type="ECO:0000256" key="6">
    <source>
        <dbReference type="PIRNR" id="PIRNR000077"/>
    </source>
</evidence>
<evidence type="ECO:0000256" key="5">
    <source>
        <dbReference type="ARBA" id="ARBA00023284"/>
    </source>
</evidence>
<feature type="domain" description="Thioredoxin" evidence="7">
    <location>
        <begin position="1"/>
        <end position="106"/>
    </location>
</feature>
<dbReference type="RefSeq" id="WP_305754608.1">
    <property type="nucleotide sequence ID" value="NZ_JAPCKK010000014.1"/>
</dbReference>
<dbReference type="PIRSF" id="PIRSF000077">
    <property type="entry name" value="Thioredoxin"/>
    <property type="match status" value="1"/>
</dbReference>
<evidence type="ECO:0000256" key="1">
    <source>
        <dbReference type="ARBA" id="ARBA00008987"/>
    </source>
</evidence>
<dbReference type="EMBL" id="JAPCKK010000014">
    <property type="protein sequence ID" value="MDP4097008.1"/>
    <property type="molecule type" value="Genomic_DNA"/>
</dbReference>
<organism evidence="8 9">
    <name type="scientific">Paenibacillus zeirhizosphaerae</name>
    <dbReference type="NCBI Taxonomy" id="2987519"/>
    <lineage>
        <taxon>Bacteria</taxon>
        <taxon>Bacillati</taxon>
        <taxon>Bacillota</taxon>
        <taxon>Bacilli</taxon>
        <taxon>Bacillales</taxon>
        <taxon>Paenibacillaceae</taxon>
        <taxon>Paenibacillus</taxon>
    </lineage>
</organism>
<keyword evidence="5" id="KW-0676">Redox-active center</keyword>
<protein>
    <recommendedName>
        <fullName evidence="6">Thioredoxin</fullName>
    </recommendedName>
</protein>
<evidence type="ECO:0000256" key="2">
    <source>
        <dbReference type="ARBA" id="ARBA00022448"/>
    </source>
</evidence>
<evidence type="ECO:0000313" key="9">
    <source>
        <dbReference type="Proteomes" id="UP001241848"/>
    </source>
</evidence>
<dbReference type="InterPro" id="IPR013766">
    <property type="entry name" value="Thioredoxin_domain"/>
</dbReference>
<evidence type="ECO:0000259" key="7">
    <source>
        <dbReference type="PROSITE" id="PS51352"/>
    </source>
</evidence>
<reference evidence="8 9" key="1">
    <citation type="submission" date="2022-10" db="EMBL/GenBank/DDBJ databases">
        <title>Paenibacillus description and whole genome data of maize root bacterial community.</title>
        <authorList>
            <person name="Marton D."/>
            <person name="Farkas M."/>
            <person name="Cserhati M."/>
        </authorList>
    </citation>
    <scope>NUCLEOTIDE SEQUENCE [LARGE SCALE GENOMIC DNA]</scope>
    <source>
        <strain evidence="8 9">P96</strain>
    </source>
</reference>
<name>A0ABT9FQJ6_9BACL</name>
<proteinExistence type="inferred from homology"/>
<comment type="similarity">
    <text evidence="1 6">Belongs to the thioredoxin family.</text>
</comment>
<dbReference type="PROSITE" id="PS51352">
    <property type="entry name" value="THIOREDOXIN_2"/>
    <property type="match status" value="1"/>
</dbReference>
<dbReference type="PRINTS" id="PR00421">
    <property type="entry name" value="THIOREDOXIN"/>
</dbReference>
<dbReference type="Proteomes" id="UP001241848">
    <property type="component" value="Unassembled WGS sequence"/>
</dbReference>
<dbReference type="Gene3D" id="3.40.30.10">
    <property type="entry name" value="Glutaredoxin"/>
    <property type="match status" value="1"/>
</dbReference>
<dbReference type="PANTHER" id="PTHR45663:SF11">
    <property type="entry name" value="GEO12009P1"/>
    <property type="match status" value="1"/>
</dbReference>
<dbReference type="SUPFAM" id="SSF52833">
    <property type="entry name" value="Thioredoxin-like"/>
    <property type="match status" value="1"/>
</dbReference>